<evidence type="ECO:0000313" key="8">
    <source>
        <dbReference type="Proteomes" id="UP000627838"/>
    </source>
</evidence>
<accession>A0ABR9JUW0</accession>
<feature type="transmembrane region" description="Helical" evidence="6">
    <location>
        <begin position="92"/>
        <end position="112"/>
    </location>
</feature>
<protein>
    <submittedName>
        <fullName evidence="7">MFS family arabinose efflux permease</fullName>
    </submittedName>
</protein>
<comment type="subcellular location">
    <subcellularLocation>
        <location evidence="1">Cell membrane</location>
        <topology evidence="1">Multi-pass membrane protein</topology>
    </subcellularLocation>
</comment>
<evidence type="ECO:0000256" key="4">
    <source>
        <dbReference type="ARBA" id="ARBA00022989"/>
    </source>
</evidence>
<feature type="transmembrane region" description="Helical" evidence="6">
    <location>
        <begin position="285"/>
        <end position="303"/>
    </location>
</feature>
<evidence type="ECO:0000256" key="6">
    <source>
        <dbReference type="SAM" id="Phobius"/>
    </source>
</evidence>
<evidence type="ECO:0000256" key="1">
    <source>
        <dbReference type="ARBA" id="ARBA00004651"/>
    </source>
</evidence>
<feature type="transmembrane region" description="Helical" evidence="6">
    <location>
        <begin position="224"/>
        <end position="244"/>
    </location>
</feature>
<dbReference type="PANTHER" id="PTHR23513:SF6">
    <property type="entry name" value="MAJOR FACILITATOR SUPERFAMILY ASSOCIATED DOMAIN-CONTAINING PROTEIN"/>
    <property type="match status" value="1"/>
</dbReference>
<dbReference type="PANTHER" id="PTHR23513">
    <property type="entry name" value="INTEGRAL MEMBRANE EFFLUX PROTEIN-RELATED"/>
    <property type="match status" value="1"/>
</dbReference>
<organism evidence="7 8">
    <name type="scientific">Actinomadura algeriensis</name>
    <dbReference type="NCBI Taxonomy" id="1679523"/>
    <lineage>
        <taxon>Bacteria</taxon>
        <taxon>Bacillati</taxon>
        <taxon>Actinomycetota</taxon>
        <taxon>Actinomycetes</taxon>
        <taxon>Streptosporangiales</taxon>
        <taxon>Thermomonosporaceae</taxon>
        <taxon>Actinomadura</taxon>
    </lineage>
</organism>
<dbReference type="EMBL" id="JADBDZ010000001">
    <property type="protein sequence ID" value="MBE1534352.1"/>
    <property type="molecule type" value="Genomic_DNA"/>
</dbReference>
<feature type="transmembrane region" description="Helical" evidence="6">
    <location>
        <begin position="67"/>
        <end position="86"/>
    </location>
</feature>
<keyword evidence="3 6" id="KW-0812">Transmembrane</keyword>
<dbReference type="InterPro" id="IPR011701">
    <property type="entry name" value="MFS"/>
</dbReference>
<keyword evidence="5 6" id="KW-0472">Membrane</keyword>
<feature type="transmembrane region" description="Helical" evidence="6">
    <location>
        <begin position="250"/>
        <end position="273"/>
    </location>
</feature>
<feature type="transmembrane region" description="Helical" evidence="6">
    <location>
        <begin position="347"/>
        <end position="370"/>
    </location>
</feature>
<dbReference type="RefSeq" id="WP_192760741.1">
    <property type="nucleotide sequence ID" value="NZ_JADBDZ010000001.1"/>
</dbReference>
<name>A0ABR9JUW0_9ACTN</name>
<sequence length="415" mass="44517">MFIAVSAVSRAGGACTSTAAPLLALHLTGSPFYAGLMAAAGAVPNLLAHLPAGVLIDRHDRWQVMKYSQWARVLSIAALLCCLLVLSRFWRLGAMIAIPCLIALESIFATTFKMAWTAALPQLAPVRLLSQAIAQSETQHHVALLLARPLGGIADAISHKSPFVLNLLICTASASMLSHLKRVMPIADSGEKHTGRARDRPRVSGDIKRSFTWIRGDGFLRQSLLVFSITNFFFQMTVILMIVIMKDKGLSSVFIGILLAASGVGGILGSRIAIRTLKLIGLKHIALIATFCWTVMLVLPVFWTTSPLVLVGVWAGVGFVGSIITVARDLYQAANVPRELLGRVASLNTLTAQAPSTLGALCGGVAITWLGARPTALVIFVALWVLLFVIPISGKRRPYDRARISRAETTLSGLL</sequence>
<keyword evidence="8" id="KW-1185">Reference proteome</keyword>
<feature type="transmembrane region" description="Helical" evidence="6">
    <location>
        <begin position="309"/>
        <end position="327"/>
    </location>
</feature>
<evidence type="ECO:0000256" key="2">
    <source>
        <dbReference type="ARBA" id="ARBA00022475"/>
    </source>
</evidence>
<feature type="transmembrane region" description="Helical" evidence="6">
    <location>
        <begin position="376"/>
        <end position="394"/>
    </location>
</feature>
<proteinExistence type="predicted"/>
<dbReference type="InterPro" id="IPR036259">
    <property type="entry name" value="MFS_trans_sf"/>
</dbReference>
<gene>
    <name evidence="7" type="ORF">H4W34_004185</name>
</gene>
<dbReference type="Pfam" id="PF07690">
    <property type="entry name" value="MFS_1"/>
    <property type="match status" value="1"/>
</dbReference>
<evidence type="ECO:0000256" key="3">
    <source>
        <dbReference type="ARBA" id="ARBA00022692"/>
    </source>
</evidence>
<dbReference type="SUPFAM" id="SSF103473">
    <property type="entry name" value="MFS general substrate transporter"/>
    <property type="match status" value="1"/>
</dbReference>
<dbReference type="CDD" id="cd06173">
    <property type="entry name" value="MFS_MefA_like"/>
    <property type="match status" value="1"/>
</dbReference>
<evidence type="ECO:0000313" key="7">
    <source>
        <dbReference type="EMBL" id="MBE1534352.1"/>
    </source>
</evidence>
<keyword evidence="2" id="KW-1003">Cell membrane</keyword>
<dbReference type="Gene3D" id="1.20.1250.20">
    <property type="entry name" value="MFS general substrate transporter like domains"/>
    <property type="match status" value="1"/>
</dbReference>
<evidence type="ECO:0000256" key="5">
    <source>
        <dbReference type="ARBA" id="ARBA00023136"/>
    </source>
</evidence>
<dbReference type="Proteomes" id="UP000627838">
    <property type="component" value="Unassembled WGS sequence"/>
</dbReference>
<feature type="transmembrane region" description="Helical" evidence="6">
    <location>
        <begin position="32"/>
        <end position="55"/>
    </location>
</feature>
<reference evidence="7 8" key="1">
    <citation type="submission" date="2020-10" db="EMBL/GenBank/DDBJ databases">
        <title>Sequencing the genomes of 1000 actinobacteria strains.</title>
        <authorList>
            <person name="Klenk H.-P."/>
        </authorList>
    </citation>
    <scope>NUCLEOTIDE SEQUENCE [LARGE SCALE GENOMIC DNA]</scope>
    <source>
        <strain evidence="7 8">DSM 46744</strain>
    </source>
</reference>
<comment type="caution">
    <text evidence="7">The sequence shown here is derived from an EMBL/GenBank/DDBJ whole genome shotgun (WGS) entry which is preliminary data.</text>
</comment>
<keyword evidence="4 6" id="KW-1133">Transmembrane helix</keyword>